<proteinExistence type="predicted"/>
<evidence type="ECO:0000313" key="1">
    <source>
        <dbReference type="EMBL" id="JAH07325.1"/>
    </source>
</evidence>
<accession>A0A0E9PTC5</accession>
<sequence length="46" mass="5237">MKRGNEIMDLLPYASVFAILSVEPVKSRQTVYHCGRFDHAGVQSRE</sequence>
<reference evidence="1" key="2">
    <citation type="journal article" date="2015" name="Fish Shellfish Immunol.">
        <title>Early steps in the European eel (Anguilla anguilla)-Vibrio vulnificus interaction in the gills: Role of the RtxA13 toxin.</title>
        <authorList>
            <person name="Callol A."/>
            <person name="Pajuelo D."/>
            <person name="Ebbesson L."/>
            <person name="Teles M."/>
            <person name="MacKenzie S."/>
            <person name="Amaro C."/>
        </authorList>
    </citation>
    <scope>NUCLEOTIDE SEQUENCE</scope>
</reference>
<dbReference type="AlphaFoldDB" id="A0A0E9PTC5"/>
<reference evidence="1" key="1">
    <citation type="submission" date="2014-11" db="EMBL/GenBank/DDBJ databases">
        <authorList>
            <person name="Amaro Gonzalez C."/>
        </authorList>
    </citation>
    <scope>NUCLEOTIDE SEQUENCE</scope>
</reference>
<organism evidence="1">
    <name type="scientific">Anguilla anguilla</name>
    <name type="common">European freshwater eel</name>
    <name type="synonym">Muraena anguilla</name>
    <dbReference type="NCBI Taxonomy" id="7936"/>
    <lineage>
        <taxon>Eukaryota</taxon>
        <taxon>Metazoa</taxon>
        <taxon>Chordata</taxon>
        <taxon>Craniata</taxon>
        <taxon>Vertebrata</taxon>
        <taxon>Euteleostomi</taxon>
        <taxon>Actinopterygii</taxon>
        <taxon>Neopterygii</taxon>
        <taxon>Teleostei</taxon>
        <taxon>Anguilliformes</taxon>
        <taxon>Anguillidae</taxon>
        <taxon>Anguilla</taxon>
    </lineage>
</organism>
<dbReference type="EMBL" id="GBXM01101252">
    <property type="protein sequence ID" value="JAH07325.1"/>
    <property type="molecule type" value="Transcribed_RNA"/>
</dbReference>
<protein>
    <submittedName>
        <fullName evidence="1">Uncharacterized protein</fullName>
    </submittedName>
</protein>
<name>A0A0E9PTC5_ANGAN</name>